<feature type="transmembrane region" description="Helical" evidence="7">
    <location>
        <begin position="199"/>
        <end position="221"/>
    </location>
</feature>
<comment type="subcellular location">
    <subcellularLocation>
        <location evidence="1">Membrane</location>
        <topology evidence="1">Multi-pass membrane protein</topology>
    </subcellularLocation>
</comment>
<feature type="transmembrane region" description="Helical" evidence="7">
    <location>
        <begin position="27"/>
        <end position="48"/>
    </location>
</feature>
<dbReference type="InterPro" id="IPR007688">
    <property type="entry name" value="Conjugal_tfr_TrbL/VirB6"/>
</dbReference>
<dbReference type="AlphaFoldDB" id="A0A512E259"/>
<evidence type="ECO:0000256" key="6">
    <source>
        <dbReference type="SAM" id="MobiDB-lite"/>
    </source>
</evidence>
<reference evidence="8 9" key="1">
    <citation type="submission" date="2019-07" db="EMBL/GenBank/DDBJ databases">
        <title>Whole genome shotgun sequence of Skermanella aerolata NBRC 106429.</title>
        <authorList>
            <person name="Hosoyama A."/>
            <person name="Uohara A."/>
            <person name="Ohji S."/>
            <person name="Ichikawa N."/>
        </authorList>
    </citation>
    <scope>NUCLEOTIDE SEQUENCE [LARGE SCALE GENOMIC DNA]</scope>
    <source>
        <strain evidence="8 9">NBRC 106429</strain>
    </source>
</reference>
<dbReference type="Proteomes" id="UP000321523">
    <property type="component" value="Unassembled WGS sequence"/>
</dbReference>
<accession>A0A512E259</accession>
<evidence type="ECO:0000313" key="9">
    <source>
        <dbReference type="Proteomes" id="UP000321523"/>
    </source>
</evidence>
<feature type="transmembrane region" description="Helical" evidence="7">
    <location>
        <begin position="172"/>
        <end position="193"/>
    </location>
</feature>
<name>A0A512E259_9PROT</name>
<dbReference type="EMBL" id="BJYZ01000051">
    <property type="protein sequence ID" value="GEO42818.1"/>
    <property type="molecule type" value="Genomic_DNA"/>
</dbReference>
<evidence type="ECO:0000256" key="4">
    <source>
        <dbReference type="ARBA" id="ARBA00022989"/>
    </source>
</evidence>
<keyword evidence="5 7" id="KW-0472">Membrane</keyword>
<evidence type="ECO:0000256" key="7">
    <source>
        <dbReference type="SAM" id="Phobius"/>
    </source>
</evidence>
<dbReference type="RefSeq" id="WP_044435905.1">
    <property type="nucleotide sequence ID" value="NZ_BJYZ01000051.1"/>
</dbReference>
<dbReference type="OrthoDB" id="9788052at2"/>
<feature type="transmembrane region" description="Helical" evidence="7">
    <location>
        <begin position="55"/>
        <end position="74"/>
    </location>
</feature>
<keyword evidence="4 7" id="KW-1133">Transmembrane helix</keyword>
<gene>
    <name evidence="8" type="ORF">SAE02_69660</name>
</gene>
<dbReference type="GO" id="GO:0030255">
    <property type="term" value="P:protein secretion by the type IV secretion system"/>
    <property type="evidence" value="ECO:0007669"/>
    <property type="project" value="InterPro"/>
</dbReference>
<evidence type="ECO:0000256" key="1">
    <source>
        <dbReference type="ARBA" id="ARBA00004141"/>
    </source>
</evidence>
<keyword evidence="9" id="KW-1185">Reference proteome</keyword>
<comment type="similarity">
    <text evidence="2">Belongs to the TrbL/VirB6 family.</text>
</comment>
<protein>
    <submittedName>
        <fullName evidence="8">Conjugal transfer protein TrbL</fullName>
    </submittedName>
</protein>
<evidence type="ECO:0000256" key="5">
    <source>
        <dbReference type="ARBA" id="ARBA00023136"/>
    </source>
</evidence>
<sequence>MGDTGDKFLAAILGLVETGFGTLQGDVFGLTSIMIMVTFGILGIKFVMSGEEGKAVIGQFFMTVFYVGFLTFVIKNWPTFYEQVGGYFQQLGGVAGGVADAGDIMHHPSRVLDSLDLAKAPIERTIDELMAGTGSFWNMGKVGSLWLAQGLLEFAFIVLYLNVFFSIVEFHLVSLAAWPFLAFAAFRGSAFLAERPLGFVFAAGAKLFVMSMVLGFSINYFDASLPAGTDELTINGALGSAIMALLLLVFGLAVPVVAAALISGGPGLSAALPMMTTIGAAMAIKEGVAAARQGVTSVPVRAIGSATATAAGRAANSFNQSFAPGGAANMAQSAMRGGNAARAAVAPVASAADRGSSAVVGMKSAYNRGPSRSGGSGHKTDFLQRVRSAIPPGTDGQTSGNAPSLSRDL</sequence>
<feature type="transmembrane region" description="Helical" evidence="7">
    <location>
        <begin position="145"/>
        <end position="165"/>
    </location>
</feature>
<dbReference type="GO" id="GO:0016020">
    <property type="term" value="C:membrane"/>
    <property type="evidence" value="ECO:0007669"/>
    <property type="project" value="UniProtKB-SubCell"/>
</dbReference>
<feature type="transmembrane region" description="Helical" evidence="7">
    <location>
        <begin position="242"/>
        <end position="262"/>
    </location>
</feature>
<evidence type="ECO:0000313" key="8">
    <source>
        <dbReference type="EMBL" id="GEO42818.1"/>
    </source>
</evidence>
<feature type="compositionally biased region" description="Polar residues" evidence="6">
    <location>
        <begin position="395"/>
        <end position="409"/>
    </location>
</feature>
<dbReference type="Pfam" id="PF04610">
    <property type="entry name" value="TrbL"/>
    <property type="match status" value="1"/>
</dbReference>
<keyword evidence="3 7" id="KW-0812">Transmembrane</keyword>
<feature type="region of interest" description="Disordered" evidence="6">
    <location>
        <begin position="364"/>
        <end position="409"/>
    </location>
</feature>
<evidence type="ECO:0000256" key="3">
    <source>
        <dbReference type="ARBA" id="ARBA00022692"/>
    </source>
</evidence>
<proteinExistence type="inferred from homology"/>
<evidence type="ECO:0000256" key="2">
    <source>
        <dbReference type="ARBA" id="ARBA00007802"/>
    </source>
</evidence>
<comment type="caution">
    <text evidence="8">The sequence shown here is derived from an EMBL/GenBank/DDBJ whole genome shotgun (WGS) entry which is preliminary data.</text>
</comment>
<organism evidence="8 9">
    <name type="scientific">Skermanella aerolata</name>
    <dbReference type="NCBI Taxonomy" id="393310"/>
    <lineage>
        <taxon>Bacteria</taxon>
        <taxon>Pseudomonadati</taxon>
        <taxon>Pseudomonadota</taxon>
        <taxon>Alphaproteobacteria</taxon>
        <taxon>Rhodospirillales</taxon>
        <taxon>Azospirillaceae</taxon>
        <taxon>Skermanella</taxon>
    </lineage>
</organism>